<dbReference type="GO" id="GO:0004853">
    <property type="term" value="F:uroporphyrinogen decarboxylase activity"/>
    <property type="evidence" value="ECO:0007669"/>
    <property type="project" value="InterPro"/>
</dbReference>
<dbReference type="Gene3D" id="3.20.20.210">
    <property type="match status" value="1"/>
</dbReference>
<dbReference type="InterPro" id="IPR052024">
    <property type="entry name" value="Methanogen_methyltrans"/>
</dbReference>
<dbReference type="SUPFAM" id="SSF51726">
    <property type="entry name" value="UROD/MetE-like"/>
    <property type="match status" value="1"/>
</dbReference>
<dbReference type="EMBL" id="QMPY01000127">
    <property type="protein sequence ID" value="RLE07029.1"/>
    <property type="molecule type" value="Genomic_DNA"/>
</dbReference>
<dbReference type="AlphaFoldDB" id="A0A662D3W3"/>
<organism evidence="2 3">
    <name type="scientific">Aerophobetes bacterium</name>
    <dbReference type="NCBI Taxonomy" id="2030807"/>
    <lineage>
        <taxon>Bacteria</taxon>
        <taxon>Candidatus Aerophobota</taxon>
    </lineage>
</organism>
<dbReference type="PANTHER" id="PTHR47099:SF1">
    <property type="entry name" value="METHYLCOBAMIDE:COM METHYLTRANSFERASE MTBA"/>
    <property type="match status" value="1"/>
</dbReference>
<dbReference type="InterPro" id="IPR038071">
    <property type="entry name" value="UROD/MetE-like_sf"/>
</dbReference>
<evidence type="ECO:0000313" key="3">
    <source>
        <dbReference type="Proteomes" id="UP000277457"/>
    </source>
</evidence>
<dbReference type="GO" id="GO:0006779">
    <property type="term" value="P:porphyrin-containing compound biosynthetic process"/>
    <property type="evidence" value="ECO:0007669"/>
    <property type="project" value="InterPro"/>
</dbReference>
<sequence length="350" mass="40434">MLTHKQRIIQSIKRDELDRFPTQLTFTPEMSKIVAGHLKVSENELTRKLDNHIVAVLPDDTVRIDEKEGIRYDHWGIGWDTKLTEGFLIRVRPLEKSPTLKDYNFPNPKEPYLFNSLKETIEKYGGEYFILLDQGWTLFERAHCLRGFENLLMDFTLNQKFVEKLLDRITEYVVSMAEEAIKLGVDGGYTGDDFGGQNGLLFSPKLWRKLFKPRYKEIWGVFKKANLPVFHHSCGDIRAILPDMLEIGLDVLNPVQPQAMPIEELAKEYGRDLTFWGGISTQKTLPFGTRKEVEEEVLNCIKILGRNNGYIVGPSHDMTSDIPLENFNAFLNAIKKYNKPGVLLEKYDKY</sequence>
<evidence type="ECO:0000313" key="2">
    <source>
        <dbReference type="EMBL" id="RLE07029.1"/>
    </source>
</evidence>
<gene>
    <name evidence="2" type="ORF">DRZ78_03685</name>
</gene>
<dbReference type="Pfam" id="PF01208">
    <property type="entry name" value="URO-D"/>
    <property type="match status" value="1"/>
</dbReference>
<protein>
    <recommendedName>
        <fullName evidence="1">Uroporphyrinogen decarboxylase (URO-D) domain-containing protein</fullName>
    </recommendedName>
</protein>
<dbReference type="PANTHER" id="PTHR47099">
    <property type="entry name" value="METHYLCOBAMIDE:COM METHYLTRANSFERASE MTBA"/>
    <property type="match status" value="1"/>
</dbReference>
<accession>A0A662D3W3</accession>
<comment type="caution">
    <text evidence="2">The sequence shown here is derived from an EMBL/GenBank/DDBJ whole genome shotgun (WGS) entry which is preliminary data.</text>
</comment>
<reference evidence="2 3" key="1">
    <citation type="submission" date="2018-06" db="EMBL/GenBank/DDBJ databases">
        <title>Extensive metabolic versatility and redundancy in microbially diverse, dynamic hydrothermal sediments.</title>
        <authorList>
            <person name="Dombrowski N."/>
            <person name="Teske A."/>
            <person name="Baker B.J."/>
        </authorList>
    </citation>
    <scope>NUCLEOTIDE SEQUENCE [LARGE SCALE GENOMIC DNA]</scope>
    <source>
        <strain evidence="2">B7_G13</strain>
    </source>
</reference>
<proteinExistence type="predicted"/>
<dbReference type="Proteomes" id="UP000277457">
    <property type="component" value="Unassembled WGS sequence"/>
</dbReference>
<feature type="domain" description="Uroporphyrinogen decarboxylase (URO-D)" evidence="1">
    <location>
        <begin position="108"/>
        <end position="337"/>
    </location>
</feature>
<evidence type="ECO:0000259" key="1">
    <source>
        <dbReference type="Pfam" id="PF01208"/>
    </source>
</evidence>
<name>A0A662D3W3_UNCAE</name>
<dbReference type="InterPro" id="IPR000257">
    <property type="entry name" value="Uroporphyrinogen_deCOase"/>
</dbReference>